<feature type="region of interest" description="Disordered" evidence="1">
    <location>
        <begin position="19"/>
        <end position="46"/>
    </location>
</feature>
<gene>
    <name evidence="3" type="primary">MRPL33</name>
</gene>
<keyword evidence="2" id="KW-1185">Reference proteome</keyword>
<evidence type="ECO:0000256" key="1">
    <source>
        <dbReference type="SAM" id="MobiDB-lite"/>
    </source>
</evidence>
<organism evidence="2 3">
    <name type="scientific">Equus przewalskii</name>
    <name type="common">Przewalski's horse</name>
    <name type="synonym">Equus caballus przewalskii</name>
    <dbReference type="NCBI Taxonomy" id="9798"/>
    <lineage>
        <taxon>Eukaryota</taxon>
        <taxon>Metazoa</taxon>
        <taxon>Chordata</taxon>
        <taxon>Craniata</taxon>
        <taxon>Vertebrata</taxon>
        <taxon>Euteleostomi</taxon>
        <taxon>Mammalia</taxon>
        <taxon>Eutheria</taxon>
        <taxon>Laurasiatheria</taxon>
        <taxon>Perissodactyla</taxon>
        <taxon>Equidae</taxon>
        <taxon>Equus</taxon>
    </lineage>
</organism>
<sequence>MFLSAVSCKWGWRPQQQGVRRGREAATGRPRDRVGRGVRAGREAAASSRLQDYSVRHAPRPSSVRGEWVLGVCGAGSGFSCGSQGLWSQLPRASQNLGYTTHLLYHTVSSTRTQVQLFRALHFHSAFHRVSI</sequence>
<protein>
    <submittedName>
        <fullName evidence="3">Large ribosomal subunit protein bL33m isoform X1</fullName>
    </submittedName>
</protein>
<evidence type="ECO:0000313" key="2">
    <source>
        <dbReference type="Proteomes" id="UP001652662"/>
    </source>
</evidence>
<dbReference type="Proteomes" id="UP001652662">
    <property type="component" value="Chromosome 14"/>
</dbReference>
<proteinExistence type="predicted"/>
<feature type="compositionally biased region" description="Basic and acidic residues" evidence="1">
    <location>
        <begin position="21"/>
        <end position="35"/>
    </location>
</feature>
<name>A0ABM4KLK7_EQUPR</name>
<reference evidence="3" key="1">
    <citation type="submission" date="2025-08" db="UniProtKB">
        <authorList>
            <consortium name="RefSeq"/>
        </authorList>
    </citation>
    <scope>IDENTIFICATION</scope>
    <source>
        <tissue evidence="3">Blood</tissue>
    </source>
</reference>
<dbReference type="GeneID" id="103561135"/>
<accession>A0ABM4KLK7</accession>
<evidence type="ECO:0000313" key="3">
    <source>
        <dbReference type="RefSeq" id="XP_070429074.1"/>
    </source>
</evidence>
<dbReference type="RefSeq" id="XP_070429074.1">
    <property type="nucleotide sequence ID" value="XM_070572973.1"/>
</dbReference>